<keyword evidence="5 7" id="KW-1133">Transmembrane helix</keyword>
<evidence type="ECO:0000256" key="6">
    <source>
        <dbReference type="ARBA" id="ARBA00023136"/>
    </source>
</evidence>
<protein>
    <submittedName>
        <fullName evidence="8">Type III secretion system protein</fullName>
    </submittedName>
</protein>
<keyword evidence="3 7" id="KW-1003">Cell membrane</keyword>
<dbReference type="RefSeq" id="WP_060107712.1">
    <property type="nucleotide sequence ID" value="NZ_LPEQ01000106.1"/>
</dbReference>
<name>A0A106DLP2_9BURK</name>
<accession>A0A106DLP2</accession>
<dbReference type="AlphaFoldDB" id="A0A106DLP2"/>
<dbReference type="InterPro" id="IPR002010">
    <property type="entry name" value="T3SS_IM_R"/>
</dbReference>
<sequence>MSEITFASIQSSHQLVRFLIVLGLCSERLMVLMMIFPPTSDNVVQGRVRTALALLWGSFIAYGQRGLLEQGDAMILVGIGLKEALIGVGLGFAASTVFWAAESVGTYVDDLTGFNQVQMQNPSQGQQTSLTSTLLSQFAIAAFWCLGGMTFLLGAIYESYTWWPLANLTPAGGPVLESFVLAKTDSLMETVAKLATPMMLMLLLIDIGFGFTGKVSQKLDLPSLAQPVKGALTILMLALMAAIFIDQVRDQLSLAGIAVEARALAAGK</sequence>
<comment type="similarity">
    <text evidence="2 7">Belongs to the FliR/MopE/SpaR family.</text>
</comment>
<evidence type="ECO:0000256" key="1">
    <source>
        <dbReference type="ARBA" id="ARBA00004651"/>
    </source>
</evidence>
<dbReference type="PANTHER" id="PTHR30065">
    <property type="entry name" value="FLAGELLAR BIOSYNTHETIC PROTEIN FLIR"/>
    <property type="match status" value="1"/>
</dbReference>
<feature type="transmembrane region" description="Helical" evidence="7">
    <location>
        <begin position="48"/>
        <end position="64"/>
    </location>
</feature>
<evidence type="ECO:0000313" key="9">
    <source>
        <dbReference type="Proteomes" id="UP000062317"/>
    </source>
</evidence>
<dbReference type="PRINTS" id="PR00953">
    <property type="entry name" value="TYPE3IMRPROT"/>
</dbReference>
<dbReference type="Proteomes" id="UP000062317">
    <property type="component" value="Unassembled WGS sequence"/>
</dbReference>
<organism evidence="8 9">
    <name type="scientific">Burkholderia territorii</name>
    <dbReference type="NCBI Taxonomy" id="1503055"/>
    <lineage>
        <taxon>Bacteria</taxon>
        <taxon>Pseudomonadati</taxon>
        <taxon>Pseudomonadota</taxon>
        <taxon>Betaproteobacteria</taxon>
        <taxon>Burkholderiales</taxon>
        <taxon>Burkholderiaceae</taxon>
        <taxon>Burkholderia</taxon>
        <taxon>Burkholderia cepacia complex</taxon>
    </lineage>
</organism>
<comment type="caution">
    <text evidence="8">The sequence shown here is derived from an EMBL/GenBank/DDBJ whole genome shotgun (WGS) entry which is preliminary data.</text>
</comment>
<feature type="transmembrane region" description="Helical" evidence="7">
    <location>
        <begin position="134"/>
        <end position="156"/>
    </location>
</feature>
<keyword evidence="6 7" id="KW-0472">Membrane</keyword>
<evidence type="ECO:0000256" key="7">
    <source>
        <dbReference type="RuleBase" id="RU362072"/>
    </source>
</evidence>
<dbReference type="PANTHER" id="PTHR30065:SF1">
    <property type="entry name" value="SURFACE PRESENTATION OF ANTIGENS PROTEIN SPAR"/>
    <property type="match status" value="1"/>
</dbReference>
<evidence type="ECO:0000256" key="3">
    <source>
        <dbReference type="ARBA" id="ARBA00022475"/>
    </source>
</evidence>
<comment type="subcellular location">
    <subcellularLocation>
        <location evidence="1 7">Cell membrane</location>
        <topology evidence="1 7">Multi-pass membrane protein</topology>
    </subcellularLocation>
</comment>
<feature type="transmembrane region" description="Helical" evidence="7">
    <location>
        <begin position="224"/>
        <end position="245"/>
    </location>
</feature>
<evidence type="ECO:0000256" key="4">
    <source>
        <dbReference type="ARBA" id="ARBA00022692"/>
    </source>
</evidence>
<feature type="transmembrane region" description="Helical" evidence="7">
    <location>
        <begin position="15"/>
        <end position="36"/>
    </location>
</feature>
<dbReference type="InterPro" id="IPR006304">
    <property type="entry name" value="T3SS_SpaR/YscT"/>
</dbReference>
<dbReference type="EMBL" id="LPEQ01000106">
    <property type="protein sequence ID" value="KVV42285.1"/>
    <property type="molecule type" value="Genomic_DNA"/>
</dbReference>
<dbReference type="NCBIfam" id="TIGR01401">
    <property type="entry name" value="fliR_like_III"/>
    <property type="match status" value="1"/>
</dbReference>
<reference evidence="8 9" key="1">
    <citation type="submission" date="2015-11" db="EMBL/GenBank/DDBJ databases">
        <title>Expanding the genomic diversity of Burkholderia species for the development of highly accurate diagnostics.</title>
        <authorList>
            <person name="Sahl J."/>
            <person name="Keim P."/>
            <person name="Wagner D."/>
        </authorList>
    </citation>
    <scope>NUCLEOTIDE SEQUENCE [LARGE SCALE GENOMIC DNA]</scope>
    <source>
        <strain evidence="8 9">MSMB1301WGS</strain>
    </source>
</reference>
<keyword evidence="9" id="KW-1185">Reference proteome</keyword>
<evidence type="ECO:0000256" key="2">
    <source>
        <dbReference type="ARBA" id="ARBA00009772"/>
    </source>
</evidence>
<evidence type="ECO:0000256" key="5">
    <source>
        <dbReference type="ARBA" id="ARBA00022989"/>
    </source>
</evidence>
<keyword evidence="4 7" id="KW-0812">Transmembrane</keyword>
<evidence type="ECO:0000313" key="8">
    <source>
        <dbReference type="EMBL" id="KVV42285.1"/>
    </source>
</evidence>
<feature type="transmembrane region" description="Helical" evidence="7">
    <location>
        <begin position="84"/>
        <end position="101"/>
    </location>
</feature>
<gene>
    <name evidence="8" type="ORF">WT27_10690</name>
</gene>
<dbReference type="Pfam" id="PF01311">
    <property type="entry name" value="Bac_export_1"/>
    <property type="match status" value="1"/>
</dbReference>
<feature type="transmembrane region" description="Helical" evidence="7">
    <location>
        <begin position="194"/>
        <end position="212"/>
    </location>
</feature>
<proteinExistence type="inferred from homology"/>
<dbReference type="GO" id="GO:0005886">
    <property type="term" value="C:plasma membrane"/>
    <property type="evidence" value="ECO:0007669"/>
    <property type="project" value="UniProtKB-SubCell"/>
</dbReference>
<dbReference type="GO" id="GO:0006605">
    <property type="term" value="P:protein targeting"/>
    <property type="evidence" value="ECO:0007669"/>
    <property type="project" value="UniProtKB-UniRule"/>
</dbReference>